<sequence length="95" mass="10581">MVSIVRIVFASFTSYAIAYCSASTSFNIGGIEYKYDSVREVSPGFFESIPDADTSRRLANLSQEEKREYARQKRAILFNETSADLPSSIQSPTPV</sequence>
<accession>A0AAN6D2J4</accession>
<feature type="signal peptide" evidence="1">
    <location>
        <begin position="1"/>
        <end position="18"/>
    </location>
</feature>
<dbReference type="EMBL" id="JAHLUN010000012">
    <property type="protein sequence ID" value="KAG7762821.1"/>
    <property type="molecule type" value="Genomic_DNA"/>
</dbReference>
<dbReference type="Proteomes" id="UP000697297">
    <property type="component" value="Unassembled WGS sequence"/>
</dbReference>
<evidence type="ECO:0000313" key="4">
    <source>
        <dbReference type="Proteomes" id="UP000697297"/>
    </source>
</evidence>
<dbReference type="Proteomes" id="UP000738402">
    <property type="component" value="Unassembled WGS sequence"/>
</dbReference>
<proteinExistence type="predicted"/>
<feature type="chain" id="PRO_5042978915" evidence="1">
    <location>
        <begin position="19"/>
        <end position="95"/>
    </location>
</feature>
<evidence type="ECO:0000256" key="1">
    <source>
        <dbReference type="SAM" id="SignalP"/>
    </source>
</evidence>
<name>A0AAN6D2J4_9ASCO</name>
<organism evidence="2 5">
    <name type="scientific">Ogataea haglerorum</name>
    <dbReference type="NCBI Taxonomy" id="1937702"/>
    <lineage>
        <taxon>Eukaryota</taxon>
        <taxon>Fungi</taxon>
        <taxon>Dikarya</taxon>
        <taxon>Ascomycota</taxon>
        <taxon>Saccharomycotina</taxon>
        <taxon>Pichiomycetes</taxon>
        <taxon>Pichiales</taxon>
        <taxon>Pichiaceae</taxon>
        <taxon>Ogataea</taxon>
    </lineage>
</organism>
<reference evidence="2 4" key="1">
    <citation type="journal article" date="2021" name="G3 (Bethesda)">
        <title>Genomic diversity, chromosomal rearrangements, and interspecies hybridization in the ogataea polymorpha species complex.</title>
        <authorList>
            <person name="Hanson S.J."/>
            <person name="Cinneide E.O."/>
            <person name="Salzberg L.I."/>
            <person name="Wolfe K.H."/>
            <person name="McGowan J."/>
            <person name="Fitzpatrick D.A."/>
            <person name="Matlin K."/>
        </authorList>
    </citation>
    <scope>NUCLEOTIDE SEQUENCE</scope>
    <source>
        <strain evidence="3">81-436-3</strain>
        <strain evidence="2">83-405-1</strain>
    </source>
</reference>
<evidence type="ECO:0000313" key="2">
    <source>
        <dbReference type="EMBL" id="KAG7725443.1"/>
    </source>
</evidence>
<gene>
    <name evidence="2" type="ORF">KL933_004009</name>
    <name evidence="3" type="ORF">KL946_004173</name>
</gene>
<dbReference type="EMBL" id="JAHLUH010000012">
    <property type="protein sequence ID" value="KAG7725443.1"/>
    <property type="molecule type" value="Genomic_DNA"/>
</dbReference>
<protein>
    <submittedName>
        <fullName evidence="2">Uncharacterized protein</fullName>
    </submittedName>
</protein>
<comment type="caution">
    <text evidence="2">The sequence shown here is derived from an EMBL/GenBank/DDBJ whole genome shotgun (WGS) entry which is preliminary data.</text>
</comment>
<dbReference type="AlphaFoldDB" id="A0AAN6D2J4"/>
<evidence type="ECO:0000313" key="5">
    <source>
        <dbReference type="Proteomes" id="UP000738402"/>
    </source>
</evidence>
<evidence type="ECO:0000313" key="3">
    <source>
        <dbReference type="EMBL" id="KAG7762821.1"/>
    </source>
</evidence>
<keyword evidence="4" id="KW-1185">Reference proteome</keyword>
<keyword evidence="1" id="KW-0732">Signal</keyword>